<dbReference type="Proteomes" id="UP000315295">
    <property type="component" value="Unassembled WGS sequence"/>
</dbReference>
<sequence length="135" mass="14850">MPESPDSVVLCYSIIVIDTFITSTRANFSNIHGRTHAHCTSTTTGRRNSGPGRSCTIRSSLTTQVEMMLVFVTNGADKFMVLSHSSIFGNGVRSGNCCTRVAHPDRAIRIFTILMLSLLLEISLGFCFPVYKVMQ</sequence>
<evidence type="ECO:0000313" key="3">
    <source>
        <dbReference type="Proteomes" id="UP000315295"/>
    </source>
</evidence>
<feature type="transmembrane region" description="Helical" evidence="1">
    <location>
        <begin position="110"/>
        <end position="131"/>
    </location>
</feature>
<dbReference type="EMBL" id="VIEB01000320">
    <property type="protein sequence ID" value="TQD95250.1"/>
    <property type="molecule type" value="Genomic_DNA"/>
</dbReference>
<comment type="caution">
    <text evidence="2">The sequence shown here is derived from an EMBL/GenBank/DDBJ whole genome shotgun (WGS) entry which is preliminary data.</text>
</comment>
<proteinExistence type="predicted"/>
<keyword evidence="1" id="KW-0812">Transmembrane</keyword>
<protein>
    <submittedName>
        <fullName evidence="2">Uncharacterized protein</fullName>
    </submittedName>
</protein>
<evidence type="ECO:0000256" key="1">
    <source>
        <dbReference type="SAM" id="Phobius"/>
    </source>
</evidence>
<name>A0A540M925_MALBA</name>
<keyword evidence="3" id="KW-1185">Reference proteome</keyword>
<accession>A0A540M925</accession>
<organism evidence="2 3">
    <name type="scientific">Malus baccata</name>
    <name type="common">Siberian crab apple</name>
    <name type="synonym">Pyrus baccata</name>
    <dbReference type="NCBI Taxonomy" id="106549"/>
    <lineage>
        <taxon>Eukaryota</taxon>
        <taxon>Viridiplantae</taxon>
        <taxon>Streptophyta</taxon>
        <taxon>Embryophyta</taxon>
        <taxon>Tracheophyta</taxon>
        <taxon>Spermatophyta</taxon>
        <taxon>Magnoliopsida</taxon>
        <taxon>eudicotyledons</taxon>
        <taxon>Gunneridae</taxon>
        <taxon>Pentapetalae</taxon>
        <taxon>rosids</taxon>
        <taxon>fabids</taxon>
        <taxon>Rosales</taxon>
        <taxon>Rosaceae</taxon>
        <taxon>Amygdaloideae</taxon>
        <taxon>Maleae</taxon>
        <taxon>Malus</taxon>
    </lineage>
</organism>
<dbReference type="AlphaFoldDB" id="A0A540M925"/>
<evidence type="ECO:0000313" key="2">
    <source>
        <dbReference type="EMBL" id="TQD95250.1"/>
    </source>
</evidence>
<reference evidence="2 3" key="1">
    <citation type="journal article" date="2019" name="G3 (Bethesda)">
        <title>Sequencing of a Wild Apple (Malus baccata) Genome Unravels the Differences Between Cultivated and Wild Apple Species Regarding Disease Resistance and Cold Tolerance.</title>
        <authorList>
            <person name="Chen X."/>
        </authorList>
    </citation>
    <scope>NUCLEOTIDE SEQUENCE [LARGE SCALE GENOMIC DNA]</scope>
    <source>
        <strain evidence="3">cv. Shandingzi</strain>
        <tissue evidence="2">Leaves</tissue>
    </source>
</reference>
<keyword evidence="1" id="KW-0472">Membrane</keyword>
<gene>
    <name evidence="2" type="ORF">C1H46_019139</name>
</gene>
<keyword evidence="1" id="KW-1133">Transmembrane helix</keyword>